<comment type="caution">
    <text evidence="2">The sequence shown here is derived from an EMBL/GenBank/DDBJ whole genome shotgun (WGS) entry which is preliminary data.</text>
</comment>
<name>A0ABT7XM61_9NEIS</name>
<dbReference type="RefSeq" id="WP_289829377.1">
    <property type="nucleotide sequence ID" value="NZ_JAUEDK010000010.1"/>
</dbReference>
<evidence type="ECO:0000256" key="1">
    <source>
        <dbReference type="SAM" id="MobiDB-lite"/>
    </source>
</evidence>
<dbReference type="Pfam" id="PF11227">
    <property type="entry name" value="DUF3025"/>
    <property type="match status" value="1"/>
</dbReference>
<proteinExistence type="predicted"/>
<protein>
    <submittedName>
        <fullName evidence="2">DUF3025 domain-containing protein</fullName>
    </submittedName>
</protein>
<evidence type="ECO:0000313" key="3">
    <source>
        <dbReference type="Proteomes" id="UP001168540"/>
    </source>
</evidence>
<evidence type="ECO:0000313" key="2">
    <source>
        <dbReference type="EMBL" id="MDN0074798.1"/>
    </source>
</evidence>
<reference evidence="2" key="1">
    <citation type="submission" date="2023-06" db="EMBL/GenBank/DDBJ databases">
        <authorList>
            <person name="Zhang S."/>
        </authorList>
    </citation>
    <scope>NUCLEOTIDE SEQUENCE</scope>
    <source>
        <strain evidence="2">SG2303</strain>
    </source>
</reference>
<accession>A0ABT7XM61</accession>
<dbReference type="InterPro" id="IPR021390">
    <property type="entry name" value="DUF3025"/>
</dbReference>
<dbReference type="Proteomes" id="UP001168540">
    <property type="component" value="Unassembled WGS sequence"/>
</dbReference>
<feature type="region of interest" description="Disordered" evidence="1">
    <location>
        <begin position="267"/>
        <end position="288"/>
    </location>
</feature>
<sequence length="288" mass="31970">MTDWHSSYLAHPLYRPIRRAADWLTLTTWPDQASYDRLAAVARERVAGFPAVLRFVADLEPEAYYEAHIGATGEVPTRLCNWHDWFNALAWCAWPRAKSALNARHLRALARGEVKRGSLRDAATLFDECGVVLAVSDERMADALKDMDWATLFLARREGWGRAIAPFVLGHALSEQGLTPHIGWCGKALLLPVPPAFFSQTYEAQLAQLDASLAERLADDTWLARPRELLPLPLLGIPGWWTANEDPAFYANTDYFRPSRRANSSSVMSSELNAGDSRASSASATSSS</sequence>
<gene>
    <name evidence="2" type="ORF">QU481_07815</name>
</gene>
<organism evidence="2 3">
    <name type="scientific">Crenobacter oryzisoli</name>
    <dbReference type="NCBI Taxonomy" id="3056844"/>
    <lineage>
        <taxon>Bacteria</taxon>
        <taxon>Pseudomonadati</taxon>
        <taxon>Pseudomonadota</taxon>
        <taxon>Betaproteobacteria</taxon>
        <taxon>Neisseriales</taxon>
        <taxon>Neisseriaceae</taxon>
        <taxon>Crenobacter</taxon>
    </lineage>
</organism>
<dbReference type="EMBL" id="JAUEDK010000010">
    <property type="protein sequence ID" value="MDN0074798.1"/>
    <property type="molecule type" value="Genomic_DNA"/>
</dbReference>
<feature type="compositionally biased region" description="Low complexity" evidence="1">
    <location>
        <begin position="277"/>
        <end position="288"/>
    </location>
</feature>
<keyword evidence="3" id="KW-1185">Reference proteome</keyword>